<dbReference type="SUPFAM" id="SSF53756">
    <property type="entry name" value="UDP-Glycosyltransferase/glycogen phosphorylase"/>
    <property type="match status" value="1"/>
</dbReference>
<evidence type="ECO:0000256" key="9">
    <source>
        <dbReference type="SAM" id="MobiDB-lite"/>
    </source>
</evidence>
<sequence length="448" mass="47627">MGPRRVCWVVVLGDFGRSPRMQYHAQSLASHGNDVHVVALPGSRPISSLAGNPRVKIHPVVAGLPPWAGLAPLRETVVGTAHPLVRLAEAVERAFGRTARYSFCVTAAMAGELRAGWGVEAVVLHDRPPDRFRPAGPAEAAELFGKLRNCLMEGMHKGDICRAFLSRGSHPKKGGSQEAGEEGGGEICYETKETCSAKEAAGANGGSQQVGGEGGGELEDGAGREGVGGNGDLEERTLVTCMGGAGLVALREDRPGIVVSSTSWTPDEDFSILLEAAGIYDCQCGPGHPPLVILVTGKGPLREAYRAKMQKMEFRNVAFRTVWLEPDDYPILLGCADLGVSLHTSSSGLDLPMKVVDMFGCHLPVCAASYSCISELVSDGVNGLLFSGAQELAQQLLYLFEGFPHDLSDGALRLVGMRRALQAMEGFSWTENWDRHALPVFQAAAGAR</sequence>
<feature type="compositionally biased region" description="Gly residues" evidence="9">
    <location>
        <begin position="203"/>
        <end position="215"/>
    </location>
</feature>
<dbReference type="GO" id="GO:0000030">
    <property type="term" value="F:mannosyltransferase activity"/>
    <property type="evidence" value="ECO:0007669"/>
    <property type="project" value="InterPro"/>
</dbReference>
<evidence type="ECO:0000313" key="11">
    <source>
        <dbReference type="Proteomes" id="UP000708148"/>
    </source>
</evidence>
<keyword evidence="5" id="KW-0812">Transmembrane</keyword>
<evidence type="ECO:0000313" key="10">
    <source>
        <dbReference type="EMBL" id="CAD7697101.1"/>
    </source>
</evidence>
<comment type="caution">
    <text evidence="10">The sequence shown here is derived from an EMBL/GenBank/DDBJ whole genome shotgun (WGS) entry which is preliminary data.</text>
</comment>
<reference evidence="10" key="1">
    <citation type="submission" date="2020-12" db="EMBL/GenBank/DDBJ databases">
        <authorList>
            <person name="Iha C."/>
        </authorList>
    </citation>
    <scope>NUCLEOTIDE SEQUENCE</scope>
</reference>
<accession>A0A8S1J0T0</accession>
<dbReference type="InterPro" id="IPR026051">
    <property type="entry name" value="ALG1-like"/>
</dbReference>
<name>A0A8S1J0T0_9CHLO</name>
<evidence type="ECO:0000256" key="7">
    <source>
        <dbReference type="ARBA" id="ARBA00022989"/>
    </source>
</evidence>
<dbReference type="Pfam" id="PF13692">
    <property type="entry name" value="Glyco_trans_1_4"/>
    <property type="match status" value="1"/>
</dbReference>
<keyword evidence="4" id="KW-0808">Transferase</keyword>
<keyword evidence="8" id="KW-0472">Membrane</keyword>
<keyword evidence="11" id="KW-1185">Reference proteome</keyword>
<evidence type="ECO:0000256" key="1">
    <source>
        <dbReference type="ARBA" id="ARBA00004389"/>
    </source>
</evidence>
<comment type="pathway">
    <text evidence="2">Protein modification; protein glycosylation.</text>
</comment>
<dbReference type="Gene3D" id="3.40.50.2000">
    <property type="entry name" value="Glycogen Phosphorylase B"/>
    <property type="match status" value="1"/>
</dbReference>
<feature type="region of interest" description="Disordered" evidence="9">
    <location>
        <begin position="200"/>
        <end position="232"/>
    </location>
</feature>
<dbReference type="Proteomes" id="UP000708148">
    <property type="component" value="Unassembled WGS sequence"/>
</dbReference>
<dbReference type="EMBL" id="CAJHUC010000602">
    <property type="protein sequence ID" value="CAD7697101.1"/>
    <property type="molecule type" value="Genomic_DNA"/>
</dbReference>
<organism evidence="10 11">
    <name type="scientific">Ostreobium quekettii</name>
    <dbReference type="NCBI Taxonomy" id="121088"/>
    <lineage>
        <taxon>Eukaryota</taxon>
        <taxon>Viridiplantae</taxon>
        <taxon>Chlorophyta</taxon>
        <taxon>core chlorophytes</taxon>
        <taxon>Ulvophyceae</taxon>
        <taxon>TCBD clade</taxon>
        <taxon>Bryopsidales</taxon>
        <taxon>Ostreobineae</taxon>
        <taxon>Ostreobiaceae</taxon>
        <taxon>Ostreobium</taxon>
    </lineage>
</organism>
<evidence type="ECO:0008006" key="12">
    <source>
        <dbReference type="Google" id="ProtNLM"/>
    </source>
</evidence>
<evidence type="ECO:0000256" key="6">
    <source>
        <dbReference type="ARBA" id="ARBA00022824"/>
    </source>
</evidence>
<evidence type="ECO:0000256" key="5">
    <source>
        <dbReference type="ARBA" id="ARBA00022692"/>
    </source>
</evidence>
<keyword evidence="6" id="KW-0256">Endoplasmic reticulum</keyword>
<dbReference type="GO" id="GO:0005789">
    <property type="term" value="C:endoplasmic reticulum membrane"/>
    <property type="evidence" value="ECO:0007669"/>
    <property type="project" value="UniProtKB-SubCell"/>
</dbReference>
<keyword evidence="7" id="KW-1133">Transmembrane helix</keyword>
<comment type="subcellular location">
    <subcellularLocation>
        <location evidence="1">Endoplasmic reticulum membrane</location>
        <topology evidence="1">Single-pass membrane protein</topology>
    </subcellularLocation>
</comment>
<gene>
    <name evidence="10" type="ORF">OSTQU699_LOCUS2462</name>
</gene>
<keyword evidence="3" id="KW-0328">Glycosyltransferase</keyword>
<dbReference type="OrthoDB" id="614844at2759"/>
<dbReference type="PANTHER" id="PTHR13036">
    <property type="entry name" value="BETA1,4 MANNOSYLTRANSFERASE"/>
    <property type="match status" value="1"/>
</dbReference>
<dbReference type="PANTHER" id="PTHR13036:SF0">
    <property type="entry name" value="CHITOBIOSYLDIPHOSPHODOLICHOL BETA-MANNOSYLTRANSFERASE"/>
    <property type="match status" value="1"/>
</dbReference>
<dbReference type="AlphaFoldDB" id="A0A8S1J0T0"/>
<protein>
    <recommendedName>
        <fullName evidence="12">Chitobiosyldiphosphodolichol beta-mannosyltransferase</fullName>
    </recommendedName>
</protein>
<evidence type="ECO:0000256" key="4">
    <source>
        <dbReference type="ARBA" id="ARBA00022679"/>
    </source>
</evidence>
<evidence type="ECO:0000256" key="8">
    <source>
        <dbReference type="ARBA" id="ARBA00023136"/>
    </source>
</evidence>
<evidence type="ECO:0000256" key="2">
    <source>
        <dbReference type="ARBA" id="ARBA00004922"/>
    </source>
</evidence>
<evidence type="ECO:0000256" key="3">
    <source>
        <dbReference type="ARBA" id="ARBA00022676"/>
    </source>
</evidence>
<proteinExistence type="predicted"/>